<feature type="compositionally biased region" description="Basic and acidic residues" evidence="1">
    <location>
        <begin position="57"/>
        <end position="67"/>
    </location>
</feature>
<dbReference type="Proteomes" id="UP000472260">
    <property type="component" value="Unassembled WGS sequence"/>
</dbReference>
<dbReference type="SUPFAM" id="SSF140996">
    <property type="entry name" value="Hermes dimerisation domain"/>
    <property type="match status" value="1"/>
</dbReference>
<feature type="region of interest" description="Disordered" evidence="1">
    <location>
        <begin position="42"/>
        <end position="89"/>
    </location>
</feature>
<dbReference type="PANTHER" id="PTHR47501:SF7">
    <property type="entry name" value="TRANSPOSASE"/>
    <property type="match status" value="1"/>
</dbReference>
<evidence type="ECO:0000313" key="3">
    <source>
        <dbReference type="Ensembl" id="ENSSANP00000090843.1"/>
    </source>
</evidence>
<dbReference type="Pfam" id="PF05699">
    <property type="entry name" value="Dimer_Tnp_hAT"/>
    <property type="match status" value="1"/>
</dbReference>
<dbReference type="AlphaFoldDB" id="A0A671S468"/>
<feature type="compositionally biased region" description="Polar residues" evidence="1">
    <location>
        <begin position="68"/>
        <end position="89"/>
    </location>
</feature>
<dbReference type="Ensembl" id="ENSSANT00000096498.1">
    <property type="protein sequence ID" value="ENSSANP00000090843.1"/>
    <property type="gene ID" value="ENSSANG00000044906.1"/>
</dbReference>
<reference evidence="3" key="1">
    <citation type="submission" date="2025-08" db="UniProtKB">
        <authorList>
            <consortium name="Ensembl"/>
        </authorList>
    </citation>
    <scope>IDENTIFICATION</scope>
</reference>
<keyword evidence="4" id="KW-1185">Reference proteome</keyword>
<feature type="domain" description="HAT C-terminal dimerisation" evidence="2">
    <location>
        <begin position="527"/>
        <end position="604"/>
    </location>
</feature>
<feature type="compositionally biased region" description="Basic residues" evidence="1">
    <location>
        <begin position="46"/>
        <end position="56"/>
    </location>
</feature>
<dbReference type="InterPro" id="IPR012337">
    <property type="entry name" value="RNaseH-like_sf"/>
</dbReference>
<proteinExistence type="predicted"/>
<dbReference type="PANTHER" id="PTHR47501">
    <property type="entry name" value="TRANSPOSASE-RELATED"/>
    <property type="match status" value="1"/>
</dbReference>
<organism evidence="3 4">
    <name type="scientific">Sinocyclocheilus anshuiensis</name>
    <dbReference type="NCBI Taxonomy" id="1608454"/>
    <lineage>
        <taxon>Eukaryota</taxon>
        <taxon>Metazoa</taxon>
        <taxon>Chordata</taxon>
        <taxon>Craniata</taxon>
        <taxon>Vertebrata</taxon>
        <taxon>Euteleostomi</taxon>
        <taxon>Actinopterygii</taxon>
        <taxon>Neopterygii</taxon>
        <taxon>Teleostei</taxon>
        <taxon>Ostariophysi</taxon>
        <taxon>Cypriniformes</taxon>
        <taxon>Cyprinidae</taxon>
        <taxon>Cyprininae</taxon>
        <taxon>Sinocyclocheilus</taxon>
    </lineage>
</organism>
<dbReference type="GO" id="GO:0046983">
    <property type="term" value="F:protein dimerization activity"/>
    <property type="evidence" value="ECO:0007669"/>
    <property type="project" value="InterPro"/>
</dbReference>
<dbReference type="SUPFAM" id="SSF53098">
    <property type="entry name" value="Ribonuclease H-like"/>
    <property type="match status" value="1"/>
</dbReference>
<name>A0A671S468_9TELE</name>
<evidence type="ECO:0000256" key="1">
    <source>
        <dbReference type="SAM" id="MobiDB-lite"/>
    </source>
</evidence>
<evidence type="ECO:0000259" key="2">
    <source>
        <dbReference type="Pfam" id="PF05699"/>
    </source>
</evidence>
<sequence length="615" mass="70339">HSFTFLRWKYSHYFKLVEEKEKEIVVKCRLCVGEKLLSTAKTTTSNKKKKHLHAKHSTTELDEKEPNDTWTPPQAKQKLDFSSPSPGKTISSTELNKLVAAFIVEEMQPLSTVEAPTFRNIISKISVTGKRTGAVLPDRKTFTNFLDNAYMEMETDLKKTFADLEYVSTTADLWTAQNKSFLGITVHWIDPASLHRQKAAIACRRFRGRHTYDAIAAEIEQIHSSFAICGKITATVTDNGANFVKAFRMFQADDDEAENNEDEVIFTDLHEVLRDDSETSERYILPPHHRCASHTLNFICTNGVVTFLTAKADCKAVYRSATGKCSALWSKVSRSTVASEILAEFSKRKLLVPATTRWNSYHDALSRVTDIPLVDLNQLCTRLDIRCITERECQFLKEYCKVLKPVCMALDILQGEDDCFYGTLQPTLEILMAKILALKEALEKTAIKTWFSTILDSDEALLAAVILPKFKLWWLRDETRKDTIKMTLAAQCRALTVEIPQKEPLQSPESRDHENDFFAFPEEQNQHDKQATTVEMEICEYLKSADMGNLHDFPRILKIFLKANTATPSSAPVERLFSIGSLILTPKRNRLTDQRFERLLLLRYNRYFENKTQMK</sequence>
<protein>
    <recommendedName>
        <fullName evidence="2">HAT C-terminal dimerisation domain-containing protein</fullName>
    </recommendedName>
</protein>
<evidence type="ECO:0000313" key="4">
    <source>
        <dbReference type="Proteomes" id="UP000472260"/>
    </source>
</evidence>
<dbReference type="InterPro" id="IPR008906">
    <property type="entry name" value="HATC_C_dom"/>
</dbReference>
<accession>A0A671S468</accession>
<reference evidence="3" key="2">
    <citation type="submission" date="2025-09" db="UniProtKB">
        <authorList>
            <consortium name="Ensembl"/>
        </authorList>
    </citation>
    <scope>IDENTIFICATION</scope>
</reference>